<dbReference type="EMBL" id="SPHZ02000001">
    <property type="protein sequence ID" value="KAF0936029.1"/>
    <property type="molecule type" value="Genomic_DNA"/>
</dbReference>
<proteinExistence type="predicted"/>
<evidence type="ECO:0000313" key="2">
    <source>
        <dbReference type="EMBL" id="KAF0936029.1"/>
    </source>
</evidence>
<evidence type="ECO:0000256" key="1">
    <source>
        <dbReference type="SAM" id="MobiDB-lite"/>
    </source>
</evidence>
<protein>
    <submittedName>
        <fullName evidence="2">Uncharacterized protein</fullName>
    </submittedName>
</protein>
<sequence>MAALTMYVPPHRQSRRRRHELGKRPAHGCSPSSACRGKPKREGGAEAIFPARSVGLELFGADRIN</sequence>
<feature type="region of interest" description="Disordered" evidence="1">
    <location>
        <begin position="1"/>
        <end position="42"/>
    </location>
</feature>
<evidence type="ECO:0000313" key="3">
    <source>
        <dbReference type="Proteomes" id="UP000479710"/>
    </source>
</evidence>
<keyword evidence="3" id="KW-1185">Reference proteome</keyword>
<accession>A0A6G1FGL5</accession>
<gene>
    <name evidence="2" type="ORF">E2562_038336</name>
</gene>
<comment type="caution">
    <text evidence="2">The sequence shown here is derived from an EMBL/GenBank/DDBJ whole genome shotgun (WGS) entry which is preliminary data.</text>
</comment>
<reference evidence="2 3" key="1">
    <citation type="submission" date="2019-11" db="EMBL/GenBank/DDBJ databases">
        <title>Whole genome sequence of Oryza granulata.</title>
        <authorList>
            <person name="Li W."/>
        </authorList>
    </citation>
    <scope>NUCLEOTIDE SEQUENCE [LARGE SCALE GENOMIC DNA]</scope>
    <source>
        <strain evidence="3">cv. Menghai</strain>
        <tissue evidence="2">Leaf</tissue>
    </source>
</reference>
<name>A0A6G1FGL5_9ORYZ</name>
<organism evidence="2 3">
    <name type="scientific">Oryza meyeriana var. granulata</name>
    <dbReference type="NCBI Taxonomy" id="110450"/>
    <lineage>
        <taxon>Eukaryota</taxon>
        <taxon>Viridiplantae</taxon>
        <taxon>Streptophyta</taxon>
        <taxon>Embryophyta</taxon>
        <taxon>Tracheophyta</taxon>
        <taxon>Spermatophyta</taxon>
        <taxon>Magnoliopsida</taxon>
        <taxon>Liliopsida</taxon>
        <taxon>Poales</taxon>
        <taxon>Poaceae</taxon>
        <taxon>BOP clade</taxon>
        <taxon>Oryzoideae</taxon>
        <taxon>Oryzeae</taxon>
        <taxon>Oryzinae</taxon>
        <taxon>Oryza</taxon>
        <taxon>Oryza meyeriana</taxon>
    </lineage>
</organism>
<feature type="compositionally biased region" description="Basic residues" evidence="1">
    <location>
        <begin position="12"/>
        <end position="26"/>
    </location>
</feature>
<dbReference type="AlphaFoldDB" id="A0A6G1FGL5"/>
<dbReference type="Proteomes" id="UP000479710">
    <property type="component" value="Unassembled WGS sequence"/>
</dbReference>